<keyword evidence="4" id="KW-1185">Reference proteome</keyword>
<keyword evidence="2" id="KW-0732">Signal</keyword>
<evidence type="ECO:0000313" key="3">
    <source>
        <dbReference type="EMBL" id="EJP64313.1"/>
    </source>
</evidence>
<dbReference type="InParanoid" id="J5JEP6"/>
<gene>
    <name evidence="3" type="ORF">BBA_06695</name>
</gene>
<dbReference type="SMR" id="J5JEP6"/>
<dbReference type="GeneID" id="19889707"/>
<dbReference type="PANTHER" id="PTHR37536:SF1">
    <property type="entry name" value="ASPERGILLOPEPSIN, PUTAITVE (AFU_ORTHOLOGUE AFUA_7G01200)"/>
    <property type="match status" value="1"/>
</dbReference>
<name>J5JEP6_BEAB2</name>
<dbReference type="InterPro" id="IPR038656">
    <property type="entry name" value="Peptidase_G1_sf"/>
</dbReference>
<dbReference type="InterPro" id="IPR000250">
    <property type="entry name" value="Peptidase_G1"/>
</dbReference>
<reference evidence="3 4" key="1">
    <citation type="journal article" date="2012" name="Sci. Rep.">
        <title>Genomic perspectives on the evolution of fungal entomopathogenicity in Beauveria bassiana.</title>
        <authorList>
            <person name="Xiao G."/>
            <person name="Ying S.H."/>
            <person name="Zheng P."/>
            <person name="Wang Z.L."/>
            <person name="Zhang S."/>
            <person name="Xie X.Q."/>
            <person name="Shang Y."/>
            <person name="St Leger R.J."/>
            <person name="Zhao G.P."/>
            <person name="Wang C."/>
            <person name="Feng M.G."/>
        </authorList>
    </citation>
    <scope>NUCLEOTIDE SEQUENCE [LARGE SCALE GENOMIC DNA]</scope>
    <source>
        <strain evidence="3 4">ARSEF 2860</strain>
    </source>
</reference>
<dbReference type="GO" id="GO:0070007">
    <property type="term" value="F:glutamic-type endopeptidase activity"/>
    <property type="evidence" value="ECO:0007669"/>
    <property type="project" value="InterPro"/>
</dbReference>
<evidence type="ECO:0000256" key="2">
    <source>
        <dbReference type="SAM" id="SignalP"/>
    </source>
</evidence>
<proteinExistence type="predicted"/>
<dbReference type="InterPro" id="IPR013320">
    <property type="entry name" value="ConA-like_dom_sf"/>
</dbReference>
<dbReference type="Pfam" id="PF01828">
    <property type="entry name" value="Peptidase_A4"/>
    <property type="match status" value="1"/>
</dbReference>
<dbReference type="HOGENOM" id="CLU_066466_3_0_1"/>
<dbReference type="STRING" id="655819.J5JEP6"/>
<dbReference type="Gene3D" id="2.60.120.700">
    <property type="entry name" value="Peptidase G1"/>
    <property type="match status" value="1"/>
</dbReference>
<dbReference type="EMBL" id="JH725169">
    <property type="protein sequence ID" value="EJP64313.1"/>
    <property type="molecule type" value="Genomic_DNA"/>
</dbReference>
<dbReference type="PANTHER" id="PTHR37536">
    <property type="entry name" value="PUTATIVE (AFU_ORTHOLOGUE AFUA_3G02970)-RELATED"/>
    <property type="match status" value="1"/>
</dbReference>
<evidence type="ECO:0000313" key="4">
    <source>
        <dbReference type="Proteomes" id="UP000002762"/>
    </source>
</evidence>
<feature type="chain" id="PRO_5003783921" evidence="2">
    <location>
        <begin position="20"/>
        <end position="296"/>
    </location>
</feature>
<dbReference type="GO" id="GO:0006508">
    <property type="term" value="P:proteolysis"/>
    <property type="evidence" value="ECO:0007669"/>
    <property type="project" value="InterPro"/>
</dbReference>
<dbReference type="SUPFAM" id="SSF49899">
    <property type="entry name" value="Concanavalin A-like lectins/glucanases"/>
    <property type="match status" value="1"/>
</dbReference>
<dbReference type="Proteomes" id="UP000002762">
    <property type="component" value="Unassembled WGS sequence"/>
</dbReference>
<feature type="signal peptide" evidence="2">
    <location>
        <begin position="1"/>
        <end position="19"/>
    </location>
</feature>
<accession>J5JEP6</accession>
<protein>
    <submittedName>
        <fullName evidence="3">Acid proteinase A</fullName>
    </submittedName>
</protein>
<dbReference type="OrthoDB" id="2862635at2759"/>
<sequence>MKTVAAVVLLSAAATAVQAAFTETLNGVTYTVTHLAADGSELPVEFGPAIDATSRGAQREQRRRARAAAAAAAADHEKRTQTFSNWCGAANLSPPGGGAWSRVSGAWTVPEISLRANQSDDDQPSLVQWIGIDGDGCQSGGLIQGGSGSQIDSNGEQENYAWFEFVPAPLRTFTMNVGAGDQMSGLVTADSSRSGNVTINNVSTGQSMHFYFSDGGAGLCGTSAEWILEDLTSLPSRNLEPFADFPDTHFTDCRASTSAGQSAGPGTNNVNIAQNGRALCTGQISGSSVYVHSTSH</sequence>
<organism evidence="3 4">
    <name type="scientific">Beauveria bassiana (strain ARSEF 2860)</name>
    <name type="common">White muscardine disease fungus</name>
    <name type="synonym">Tritirachium shiotae</name>
    <dbReference type="NCBI Taxonomy" id="655819"/>
    <lineage>
        <taxon>Eukaryota</taxon>
        <taxon>Fungi</taxon>
        <taxon>Dikarya</taxon>
        <taxon>Ascomycota</taxon>
        <taxon>Pezizomycotina</taxon>
        <taxon>Sordariomycetes</taxon>
        <taxon>Hypocreomycetidae</taxon>
        <taxon>Hypocreales</taxon>
        <taxon>Cordycipitaceae</taxon>
        <taxon>Beauveria</taxon>
    </lineage>
</organism>
<evidence type="ECO:0000256" key="1">
    <source>
        <dbReference type="PIRSR" id="PIRSR600250-50"/>
    </source>
</evidence>
<dbReference type="RefSeq" id="XP_008600014.1">
    <property type="nucleotide sequence ID" value="XM_008601792.1"/>
</dbReference>
<dbReference type="AlphaFoldDB" id="J5JEP6"/>
<dbReference type="PRINTS" id="PR00977">
    <property type="entry name" value="SCYTLDPTASE"/>
</dbReference>
<dbReference type="CDD" id="cd13426">
    <property type="entry name" value="Peptidase_G1"/>
    <property type="match status" value="1"/>
</dbReference>
<feature type="active site" description="Proton acceptor" evidence="1">
    <location>
        <position position="229"/>
    </location>
</feature>